<proteinExistence type="inferred from homology"/>
<feature type="domain" description="Rhodanese" evidence="12">
    <location>
        <begin position="307"/>
        <end position="397"/>
    </location>
</feature>
<evidence type="ECO:0000256" key="7">
    <source>
        <dbReference type="ARBA" id="ARBA00022989"/>
    </source>
</evidence>
<dbReference type="GO" id="GO:0016779">
    <property type="term" value="F:nucleotidyltransferase activity"/>
    <property type="evidence" value="ECO:0007669"/>
    <property type="project" value="UniProtKB-KW"/>
</dbReference>
<dbReference type="SUPFAM" id="SSF69572">
    <property type="entry name" value="Activating enzymes of the ubiquitin-like proteins"/>
    <property type="match status" value="1"/>
</dbReference>
<dbReference type="Proteomes" id="UP000271573">
    <property type="component" value="Chromosome"/>
</dbReference>
<protein>
    <recommendedName>
        <fullName evidence="11">Probable adenylyltransferase/sulfurtransferase MoeZ</fullName>
    </recommendedName>
</protein>
<dbReference type="SMART" id="SM00450">
    <property type="entry name" value="RHOD"/>
    <property type="match status" value="1"/>
</dbReference>
<dbReference type="Pfam" id="PF00581">
    <property type="entry name" value="Rhodanese"/>
    <property type="match status" value="1"/>
</dbReference>
<dbReference type="InterPro" id="IPR036873">
    <property type="entry name" value="Rhodanese-like_dom_sf"/>
</dbReference>
<keyword evidence="14" id="KW-1185">Reference proteome</keyword>
<evidence type="ECO:0000256" key="2">
    <source>
        <dbReference type="ARBA" id="ARBA00022679"/>
    </source>
</evidence>
<evidence type="ECO:0000256" key="11">
    <source>
        <dbReference type="ARBA" id="ARBA00067503"/>
    </source>
</evidence>
<dbReference type="FunFam" id="3.40.50.720:FF:000033">
    <property type="entry name" value="Adenylyltransferase and sulfurtransferase MOCS3"/>
    <property type="match status" value="1"/>
</dbReference>
<dbReference type="FunFam" id="3.40.250.10:FF:000025">
    <property type="entry name" value="Molybdopterin biosynthesis MoeZ"/>
    <property type="match status" value="1"/>
</dbReference>
<organism evidence="13 14">
    <name type="scientific">Nocardioides baekrokdamisoli</name>
    <dbReference type="NCBI Taxonomy" id="1804624"/>
    <lineage>
        <taxon>Bacteria</taxon>
        <taxon>Bacillati</taxon>
        <taxon>Actinomycetota</taxon>
        <taxon>Actinomycetes</taxon>
        <taxon>Propionibacteriales</taxon>
        <taxon>Nocardioidaceae</taxon>
        <taxon>Nocardioides</taxon>
    </lineage>
</organism>
<dbReference type="NCBIfam" id="NF004281">
    <property type="entry name" value="PRK05690.1"/>
    <property type="match status" value="1"/>
</dbReference>
<keyword evidence="9" id="KW-0511">Multifunctional enzyme</keyword>
<comment type="similarity">
    <text evidence="10">In the N-terminal section; belongs to the HesA/MoeB/ThiF family.</text>
</comment>
<evidence type="ECO:0000256" key="9">
    <source>
        <dbReference type="ARBA" id="ARBA00023268"/>
    </source>
</evidence>
<dbReference type="GO" id="GO:0004792">
    <property type="term" value="F:thiosulfate-cyanide sulfurtransferase activity"/>
    <property type="evidence" value="ECO:0007669"/>
    <property type="project" value="TreeGrafter"/>
</dbReference>
<gene>
    <name evidence="13" type="ORF">Back2_07550</name>
</gene>
<comment type="subcellular location">
    <subcellularLocation>
        <location evidence="1">Membrane</location>
        <topology evidence="1">Single-pass membrane protein</topology>
    </subcellularLocation>
</comment>
<evidence type="ECO:0000313" key="13">
    <source>
        <dbReference type="EMBL" id="BBH16468.1"/>
    </source>
</evidence>
<dbReference type="InterPro" id="IPR000594">
    <property type="entry name" value="ThiF_NAD_FAD-bd"/>
</dbReference>
<dbReference type="CDD" id="cd00158">
    <property type="entry name" value="RHOD"/>
    <property type="match status" value="1"/>
</dbReference>
<accession>A0A3G9IYQ8</accession>
<evidence type="ECO:0000313" key="14">
    <source>
        <dbReference type="Proteomes" id="UP000271573"/>
    </source>
</evidence>
<evidence type="ECO:0000256" key="1">
    <source>
        <dbReference type="ARBA" id="ARBA00004167"/>
    </source>
</evidence>
<evidence type="ECO:0000256" key="8">
    <source>
        <dbReference type="ARBA" id="ARBA00023136"/>
    </source>
</evidence>
<evidence type="ECO:0000259" key="12">
    <source>
        <dbReference type="PROSITE" id="PS50206"/>
    </source>
</evidence>
<dbReference type="RefSeq" id="WP_125566892.1">
    <property type="nucleotide sequence ID" value="NZ_AP019307.1"/>
</dbReference>
<dbReference type="KEGG" id="nbe:Back2_07550"/>
<name>A0A3G9IYQ8_9ACTN</name>
<dbReference type="GO" id="GO:0008641">
    <property type="term" value="F:ubiquitin-like modifier activating enzyme activity"/>
    <property type="evidence" value="ECO:0007669"/>
    <property type="project" value="InterPro"/>
</dbReference>
<dbReference type="PANTHER" id="PTHR10953:SF102">
    <property type="entry name" value="ADENYLYLTRANSFERASE AND SULFURTRANSFERASE MOCS3"/>
    <property type="match status" value="1"/>
</dbReference>
<evidence type="ECO:0000256" key="6">
    <source>
        <dbReference type="ARBA" id="ARBA00022840"/>
    </source>
</evidence>
<evidence type="ECO:0000256" key="4">
    <source>
        <dbReference type="ARBA" id="ARBA00022695"/>
    </source>
</evidence>
<reference evidence="13 14" key="1">
    <citation type="submission" date="2018-11" db="EMBL/GenBank/DDBJ databases">
        <title>Complete genome sequence of Nocardioides baekrokdamisoli strain KCTC 39748.</title>
        <authorList>
            <person name="Kang S.W."/>
            <person name="Lee K.C."/>
            <person name="Kim K.K."/>
            <person name="Kim J.S."/>
            <person name="Kim D.S."/>
            <person name="Ko S.H."/>
            <person name="Yang S.H."/>
            <person name="Shin Y.K."/>
            <person name="Lee J.S."/>
        </authorList>
    </citation>
    <scope>NUCLEOTIDE SEQUENCE [LARGE SCALE GENOMIC DNA]</scope>
    <source>
        <strain evidence="13 14">KCTC 39748</strain>
    </source>
</reference>
<dbReference type="CDD" id="cd00757">
    <property type="entry name" value="ThiF_MoeB_HesA_family"/>
    <property type="match status" value="1"/>
</dbReference>
<dbReference type="GO" id="GO:0005829">
    <property type="term" value="C:cytosol"/>
    <property type="evidence" value="ECO:0007669"/>
    <property type="project" value="TreeGrafter"/>
</dbReference>
<dbReference type="GO" id="GO:0008146">
    <property type="term" value="F:sulfotransferase activity"/>
    <property type="evidence" value="ECO:0007669"/>
    <property type="project" value="TreeGrafter"/>
</dbReference>
<dbReference type="EMBL" id="AP019307">
    <property type="protein sequence ID" value="BBH16468.1"/>
    <property type="molecule type" value="Genomic_DNA"/>
</dbReference>
<evidence type="ECO:0000256" key="5">
    <source>
        <dbReference type="ARBA" id="ARBA00022741"/>
    </source>
</evidence>
<keyword evidence="8" id="KW-0472">Membrane</keyword>
<keyword evidence="4 13" id="KW-0548">Nucleotidyltransferase</keyword>
<dbReference type="OrthoDB" id="9804286at2"/>
<dbReference type="InterPro" id="IPR035985">
    <property type="entry name" value="Ubiquitin-activating_enz"/>
</dbReference>
<keyword evidence="3" id="KW-0812">Transmembrane</keyword>
<dbReference type="Pfam" id="PF00899">
    <property type="entry name" value="ThiF"/>
    <property type="match status" value="1"/>
</dbReference>
<dbReference type="Gene3D" id="3.40.50.720">
    <property type="entry name" value="NAD(P)-binding Rossmann-like Domain"/>
    <property type="match status" value="1"/>
</dbReference>
<evidence type="ECO:0000256" key="3">
    <source>
        <dbReference type="ARBA" id="ARBA00022692"/>
    </source>
</evidence>
<dbReference type="AlphaFoldDB" id="A0A3G9IYQ8"/>
<dbReference type="PANTHER" id="PTHR10953">
    <property type="entry name" value="UBIQUITIN-ACTIVATING ENZYME E1"/>
    <property type="match status" value="1"/>
</dbReference>
<dbReference type="GO" id="GO:0005524">
    <property type="term" value="F:ATP binding"/>
    <property type="evidence" value="ECO:0007669"/>
    <property type="project" value="UniProtKB-KW"/>
</dbReference>
<dbReference type="PROSITE" id="PS50206">
    <property type="entry name" value="RHODANESE_3"/>
    <property type="match status" value="1"/>
</dbReference>
<keyword evidence="5" id="KW-0547">Nucleotide-binding</keyword>
<sequence>MSIPPLVEPADELTIDEVRRYSRHLIIPDVGMAGQKRLKNARVLVIGAGGLGSPALLYLAAAGVGTLGIAEFDEVDESNLQRQIIHGQSDIGRPKAESARDSINEANPYVNVIVHNERLDNDNVKQIFSGYDLIVDGTDNFATRYMVNDAAYFLGIPYVWGSIYRFDGQASVFAPKQVENAPCYRCLYPEPPPPGMVPSCAEGGVLGVLCASIGSIQVNEAIKMLIGAGEPIVGELMIYDALEMEYRKVKMRKDPKCVLCGDNPTVTDLIDYDSFCGAVSDEAAEAAAGSTISVKQLEEMLAERTAGERDFVLIDVREPAEAEINHIPGAVLIPKGDFLNGSALEQIPSDKPVVLHCKSGVRSAECLAIVKGAGYADAVHVGGGVVAWVNQIDPSQPSY</sequence>
<evidence type="ECO:0000256" key="10">
    <source>
        <dbReference type="ARBA" id="ARBA00060757"/>
    </source>
</evidence>
<dbReference type="Gene3D" id="3.40.250.10">
    <property type="entry name" value="Rhodanese-like domain"/>
    <property type="match status" value="1"/>
</dbReference>
<keyword evidence="2 13" id="KW-0808">Transferase</keyword>
<dbReference type="NCBIfam" id="NF005902">
    <property type="entry name" value="PRK07878.1"/>
    <property type="match status" value="1"/>
</dbReference>
<keyword evidence="6" id="KW-0067">ATP-binding</keyword>
<dbReference type="GO" id="GO:0016020">
    <property type="term" value="C:membrane"/>
    <property type="evidence" value="ECO:0007669"/>
    <property type="project" value="UniProtKB-SubCell"/>
</dbReference>
<dbReference type="InterPro" id="IPR001763">
    <property type="entry name" value="Rhodanese-like_dom"/>
</dbReference>
<dbReference type="InterPro" id="IPR045886">
    <property type="entry name" value="ThiF/MoeB/HesA"/>
</dbReference>
<keyword evidence="7" id="KW-1133">Transmembrane helix</keyword>